<dbReference type="Proteomes" id="UP000316988">
    <property type="component" value="Unassembled WGS sequence"/>
</dbReference>
<organism evidence="2 3">
    <name type="scientific">Aeromicrobium piscarium</name>
    <dbReference type="NCBI Taxonomy" id="2590901"/>
    <lineage>
        <taxon>Bacteria</taxon>
        <taxon>Bacillati</taxon>
        <taxon>Actinomycetota</taxon>
        <taxon>Actinomycetes</taxon>
        <taxon>Propionibacteriales</taxon>
        <taxon>Nocardioidaceae</taxon>
        <taxon>Aeromicrobium</taxon>
    </lineage>
</organism>
<accession>A0A554SFV2</accession>
<dbReference type="GO" id="GO:0003989">
    <property type="term" value="F:acetyl-CoA carboxylase activity"/>
    <property type="evidence" value="ECO:0007669"/>
    <property type="project" value="InterPro"/>
</dbReference>
<dbReference type="AlphaFoldDB" id="A0A554SFV2"/>
<name>A0A554SFV2_9ACTN</name>
<dbReference type="EMBL" id="VLNT01000003">
    <property type="protein sequence ID" value="TSD65206.1"/>
    <property type="molecule type" value="Genomic_DNA"/>
</dbReference>
<comment type="caution">
    <text evidence="2">The sequence shown here is derived from an EMBL/GenBank/DDBJ whole genome shotgun (WGS) entry which is preliminary data.</text>
</comment>
<proteinExistence type="predicted"/>
<dbReference type="RefSeq" id="WP_143912324.1">
    <property type="nucleotide sequence ID" value="NZ_VLNT01000003.1"/>
</dbReference>
<feature type="region of interest" description="Disordered" evidence="1">
    <location>
        <begin position="48"/>
        <end position="77"/>
    </location>
</feature>
<evidence type="ECO:0000313" key="3">
    <source>
        <dbReference type="Proteomes" id="UP000316988"/>
    </source>
</evidence>
<evidence type="ECO:0000313" key="2">
    <source>
        <dbReference type="EMBL" id="TSD65206.1"/>
    </source>
</evidence>
<protein>
    <submittedName>
        <fullName evidence="2">Acyl-CoA carboxylase subunit epsilon</fullName>
    </submittedName>
</protein>
<gene>
    <name evidence="2" type="ORF">FNM00_05745</name>
</gene>
<reference evidence="2 3" key="1">
    <citation type="submission" date="2019-07" db="EMBL/GenBank/DDBJ databases">
        <authorList>
            <person name="Zhao L.H."/>
        </authorList>
    </citation>
    <scope>NUCLEOTIDE SEQUENCE [LARGE SCALE GENOMIC DNA]</scope>
    <source>
        <strain evidence="2 3">Co35</strain>
    </source>
</reference>
<evidence type="ECO:0000256" key="1">
    <source>
        <dbReference type="SAM" id="MobiDB-lite"/>
    </source>
</evidence>
<dbReference type="GO" id="GO:0004658">
    <property type="term" value="F:propionyl-CoA carboxylase activity"/>
    <property type="evidence" value="ECO:0007669"/>
    <property type="project" value="InterPro"/>
</dbReference>
<keyword evidence="3" id="KW-1185">Reference proteome</keyword>
<sequence>MSDEQQDQPRPVLRVVKGDLTEEELAALVAVVSVRNAAAAHAAARRPRRVRSEWGHPARQHRTALRVGPGQWRASSW</sequence>
<dbReference type="InterPro" id="IPR032716">
    <property type="entry name" value="ACC_epsilon"/>
</dbReference>
<dbReference type="Pfam" id="PF13822">
    <property type="entry name" value="ACC_epsilon"/>
    <property type="match status" value="1"/>
</dbReference>